<dbReference type="PROSITE" id="PS00211">
    <property type="entry name" value="ABC_TRANSPORTER_1"/>
    <property type="match status" value="1"/>
</dbReference>
<evidence type="ECO:0000313" key="6">
    <source>
        <dbReference type="Proteomes" id="UP000277582"/>
    </source>
</evidence>
<dbReference type="AlphaFoldDB" id="A0A429GEW4"/>
<dbReference type="Gene3D" id="3.40.50.300">
    <property type="entry name" value="P-loop containing nucleotide triphosphate hydrolases"/>
    <property type="match status" value="1"/>
</dbReference>
<keyword evidence="1" id="KW-0813">Transport</keyword>
<dbReference type="GO" id="GO:0005524">
    <property type="term" value="F:ATP binding"/>
    <property type="evidence" value="ECO:0007669"/>
    <property type="project" value="UniProtKB-KW"/>
</dbReference>
<accession>A0A429GEW4</accession>
<evidence type="ECO:0000256" key="1">
    <source>
        <dbReference type="ARBA" id="ARBA00022448"/>
    </source>
</evidence>
<sequence length="312" mass="35067">MSEEIVAEELIKIYRTKKGRKKEEIRALDKLSFTANKGEIFGLLGPNGAGKTTTVKILSTVLMPDSGEAFIDGKSVVREKEEVRKVIGVTFTVEKGFYNRLTGKENLVYFGVLRGMSFSDARRRADELLDLVGLSDDKNRLFEEYSLGMKAKLAIARTLMHDPPVLILDEPTIGLDPIAARNVRKLLAELRKEGKTILLTTHNMREAEELCDRISMIDRGRIVLSGTVDELKKFVGGKVVVIDFLSDVEVEEAVKKDNGVSELRIECNGDEMDVMYKALTDLRNRGARVIKAQIEEPSLEDVFVKVMRETER</sequence>
<dbReference type="Pfam" id="PF13732">
    <property type="entry name" value="DrrA1-3_C"/>
    <property type="match status" value="1"/>
</dbReference>
<keyword evidence="2" id="KW-0547">Nucleotide-binding</keyword>
<dbReference type="SUPFAM" id="SSF52540">
    <property type="entry name" value="P-loop containing nucleoside triphosphate hydrolases"/>
    <property type="match status" value="1"/>
</dbReference>
<keyword evidence="6" id="KW-1185">Reference proteome</keyword>
<dbReference type="InterPro" id="IPR027417">
    <property type="entry name" value="P-loop_NTPase"/>
</dbReference>
<comment type="caution">
    <text evidence="5">The sequence shown here is derived from an EMBL/GenBank/DDBJ whole genome shotgun (WGS) entry which is preliminary data.</text>
</comment>
<protein>
    <submittedName>
        <fullName evidence="5">ABC transporter ATP-binding protein</fullName>
    </submittedName>
</protein>
<gene>
    <name evidence="5" type="ORF">D6D85_14330</name>
</gene>
<name>A0A429GEW4_9CREN</name>
<evidence type="ECO:0000256" key="3">
    <source>
        <dbReference type="ARBA" id="ARBA00022840"/>
    </source>
</evidence>
<dbReference type="InterPro" id="IPR017871">
    <property type="entry name" value="ABC_transporter-like_CS"/>
</dbReference>
<evidence type="ECO:0000259" key="4">
    <source>
        <dbReference type="PROSITE" id="PS50893"/>
    </source>
</evidence>
<dbReference type="PROSITE" id="PS50893">
    <property type="entry name" value="ABC_TRANSPORTER_2"/>
    <property type="match status" value="1"/>
</dbReference>
<evidence type="ECO:0000256" key="2">
    <source>
        <dbReference type="ARBA" id="ARBA00022741"/>
    </source>
</evidence>
<dbReference type="GO" id="GO:0016887">
    <property type="term" value="F:ATP hydrolysis activity"/>
    <property type="evidence" value="ECO:0007669"/>
    <property type="project" value="InterPro"/>
</dbReference>
<evidence type="ECO:0000313" key="5">
    <source>
        <dbReference type="EMBL" id="RSN72311.1"/>
    </source>
</evidence>
<organism evidence="5 6">
    <name type="scientific">Candidatus Methanodesulfokora washburnensis</name>
    <dbReference type="NCBI Taxonomy" id="2478471"/>
    <lineage>
        <taxon>Archaea</taxon>
        <taxon>Thermoproteota</taxon>
        <taxon>Candidatus Korarchaeia</taxon>
        <taxon>Candidatus Korarchaeia incertae sedis</taxon>
        <taxon>Candidatus Methanodesulfokora</taxon>
    </lineage>
</organism>
<keyword evidence="3 5" id="KW-0067">ATP-binding</keyword>
<dbReference type="SMART" id="SM00382">
    <property type="entry name" value="AAA"/>
    <property type="match status" value="1"/>
</dbReference>
<dbReference type="InterPro" id="IPR003593">
    <property type="entry name" value="AAA+_ATPase"/>
</dbReference>
<dbReference type="EMBL" id="RCOS01000160">
    <property type="protein sequence ID" value="RSN72311.1"/>
    <property type="molecule type" value="Genomic_DNA"/>
</dbReference>
<dbReference type="OrthoDB" id="87732at2157"/>
<feature type="domain" description="ABC transporter" evidence="4">
    <location>
        <begin position="8"/>
        <end position="244"/>
    </location>
</feature>
<reference evidence="5 6" key="1">
    <citation type="submission" date="2018-10" db="EMBL/GenBank/DDBJ databases">
        <title>Co-occurring genomic capacity for anaerobic methane metabolism and dissimilatory sulfite reduction discovered in the Korarchaeota.</title>
        <authorList>
            <person name="Mckay L.J."/>
            <person name="Dlakic M."/>
            <person name="Fields M.W."/>
            <person name="Delmont T.O."/>
            <person name="Eren A.M."/>
            <person name="Jay Z.J."/>
            <person name="Klingelsmith K.B."/>
            <person name="Rusch D.B."/>
            <person name="Inskeep W.P."/>
        </authorList>
    </citation>
    <scope>NUCLEOTIDE SEQUENCE [LARGE SCALE GENOMIC DNA]</scope>
    <source>
        <strain evidence="5 6">MDKW</strain>
    </source>
</reference>
<dbReference type="Pfam" id="PF00005">
    <property type="entry name" value="ABC_tran"/>
    <property type="match status" value="1"/>
</dbReference>
<dbReference type="PANTHER" id="PTHR42711">
    <property type="entry name" value="ABC TRANSPORTER ATP-BINDING PROTEIN"/>
    <property type="match status" value="1"/>
</dbReference>
<dbReference type="Proteomes" id="UP000277582">
    <property type="component" value="Unassembled WGS sequence"/>
</dbReference>
<dbReference type="InterPro" id="IPR050763">
    <property type="entry name" value="ABC_transporter_ATP-binding"/>
</dbReference>
<dbReference type="PANTHER" id="PTHR42711:SF18">
    <property type="entry name" value="ABC TRANSPORTER, ATP-BINDING PROTEIN"/>
    <property type="match status" value="1"/>
</dbReference>
<dbReference type="InterPro" id="IPR003439">
    <property type="entry name" value="ABC_transporter-like_ATP-bd"/>
</dbReference>
<dbReference type="InterPro" id="IPR025302">
    <property type="entry name" value="DrrA1/2-like_C"/>
</dbReference>
<dbReference type="RefSeq" id="WP_125672627.1">
    <property type="nucleotide sequence ID" value="NZ_RCOS01000160.1"/>
</dbReference>
<proteinExistence type="predicted"/>